<dbReference type="AlphaFoldDB" id="A0A2U2DTU8"/>
<gene>
    <name evidence="1" type="ORF">DEM27_10240</name>
</gene>
<organism evidence="1 2">
    <name type="scientific">Metarhizobium album</name>
    <dbReference type="NCBI Taxonomy" id="2182425"/>
    <lineage>
        <taxon>Bacteria</taxon>
        <taxon>Pseudomonadati</taxon>
        <taxon>Pseudomonadota</taxon>
        <taxon>Alphaproteobacteria</taxon>
        <taxon>Hyphomicrobiales</taxon>
        <taxon>Rhizobiaceae</taxon>
        <taxon>Metarhizobium</taxon>
    </lineage>
</organism>
<dbReference type="EMBL" id="QFBC01000003">
    <property type="protein sequence ID" value="PWE56733.1"/>
    <property type="molecule type" value="Genomic_DNA"/>
</dbReference>
<reference evidence="1 2" key="1">
    <citation type="submission" date="2018-05" db="EMBL/GenBank/DDBJ databases">
        <title>The draft genome of strain NS-104.</title>
        <authorList>
            <person name="Hang P."/>
            <person name="Jiang J."/>
        </authorList>
    </citation>
    <scope>NUCLEOTIDE SEQUENCE [LARGE SCALE GENOMIC DNA]</scope>
    <source>
        <strain evidence="1 2">NS-104</strain>
    </source>
</reference>
<sequence length="91" mass="10318">MASIYCDESSETVRVQDMDNEPWQKRAKLAGLNQKTLAKLLGVAENTVSKQLRGIWATGTPQYVKTMIYAWERMTPTAKQEILDLVEKADN</sequence>
<dbReference type="InterPro" id="IPR010982">
    <property type="entry name" value="Lambda_DNA-bd_dom_sf"/>
</dbReference>
<keyword evidence="2" id="KW-1185">Reference proteome</keyword>
<dbReference type="SUPFAM" id="SSF47413">
    <property type="entry name" value="lambda repressor-like DNA-binding domains"/>
    <property type="match status" value="1"/>
</dbReference>
<dbReference type="GO" id="GO:0003677">
    <property type="term" value="F:DNA binding"/>
    <property type="evidence" value="ECO:0007669"/>
    <property type="project" value="InterPro"/>
</dbReference>
<dbReference type="Proteomes" id="UP000245252">
    <property type="component" value="Unassembled WGS sequence"/>
</dbReference>
<name>A0A2U2DTU8_9HYPH</name>
<evidence type="ECO:0000313" key="2">
    <source>
        <dbReference type="Proteomes" id="UP000245252"/>
    </source>
</evidence>
<proteinExistence type="predicted"/>
<accession>A0A2U2DTU8</accession>
<protein>
    <submittedName>
        <fullName evidence="1">Uncharacterized protein</fullName>
    </submittedName>
</protein>
<dbReference type="Gene3D" id="1.10.260.40">
    <property type="entry name" value="lambda repressor-like DNA-binding domains"/>
    <property type="match status" value="1"/>
</dbReference>
<evidence type="ECO:0000313" key="1">
    <source>
        <dbReference type="EMBL" id="PWE56733.1"/>
    </source>
</evidence>
<comment type="caution">
    <text evidence="1">The sequence shown here is derived from an EMBL/GenBank/DDBJ whole genome shotgun (WGS) entry which is preliminary data.</text>
</comment>